<evidence type="ECO:0000313" key="11">
    <source>
        <dbReference type="Proteomes" id="UP000586827"/>
    </source>
</evidence>
<dbReference type="InterPro" id="IPR050051">
    <property type="entry name" value="EccE_dom"/>
</dbReference>
<dbReference type="AlphaFoldDB" id="A0A849C681"/>
<feature type="transmembrane region" description="Helical" evidence="8">
    <location>
        <begin position="46"/>
        <end position="64"/>
    </location>
</feature>
<protein>
    <submittedName>
        <fullName evidence="10">Type VII secretion protein EccE</fullName>
    </submittedName>
</protein>
<feature type="domain" description="Type VII secretion system protein EccE" evidence="9">
    <location>
        <begin position="188"/>
        <end position="286"/>
    </location>
</feature>
<sequence>MTVSFPRTVPVPTAARLPFATEAGPLAGALIGGSLILPVLIATTPWWVVVLVSALWAGAVLVPVRGRTACGWLRDRLAYRAGRIRHADELTRAQPVVDVEVAAGVCGIRLGDTTLVAMIQLAPNLDLPTIIGANTTYTEDIVPVDLLATMLDQYGLALDIDIVTTGQRVRSAGSYGALYDQLIGNNPAIGDRLTWLVLRLDVERNLELLARRGPAASVAPKALATAALRIASRFRELEITAQVLPAEAVREATRLLHTGFELTDLRETWAHLEGVVSARCVTSYEIDLAGIDQETLDTCWMWHTGRITLTVSLSTRPGEHGAGPMAPGVELRALVRYVGTPQVDPPAHLHPLTGRQQLALLASLPLAVRDHLGRIQPPRGVQPVRHTAGSPDSVVPQLSLPIGPSGQILGAISGRAEHHLALPLFDPVRYSPRRRTIDVHAHLSTAQQLVLRTIAVGADVEIHTSRPQQWQPLIDAVGDPRSVRLAAGHGPIEGSSHAEPARVAVFDHRTPTVTAAQATIVIGAPGGPRQRSADLAIDQVSETTVDVSIPMHTVRLDLIEPVGEQRYLAGASNTGTSNNGAPSAGAPNDMSPRGQPAAVPALIGARPESGIAER</sequence>
<comment type="similarity">
    <text evidence="2">Belongs to the EccE family.</text>
</comment>
<dbReference type="NCBIfam" id="TIGR03923">
    <property type="entry name" value="T7SS_EccE"/>
    <property type="match status" value="1"/>
</dbReference>
<evidence type="ECO:0000256" key="4">
    <source>
        <dbReference type="ARBA" id="ARBA00022692"/>
    </source>
</evidence>
<evidence type="ECO:0000256" key="3">
    <source>
        <dbReference type="ARBA" id="ARBA00022475"/>
    </source>
</evidence>
<dbReference type="InterPro" id="IPR021368">
    <property type="entry name" value="T7SS_EccE"/>
</dbReference>
<keyword evidence="3" id="KW-1003">Cell membrane</keyword>
<comment type="subcellular location">
    <subcellularLocation>
        <location evidence="1">Cell membrane</location>
    </subcellularLocation>
</comment>
<keyword evidence="5 8" id="KW-1133">Transmembrane helix</keyword>
<dbReference type="Proteomes" id="UP000586827">
    <property type="component" value="Unassembled WGS sequence"/>
</dbReference>
<accession>A0A849C681</accession>
<feature type="region of interest" description="Disordered" evidence="7">
    <location>
        <begin position="569"/>
        <end position="614"/>
    </location>
</feature>
<proteinExistence type="inferred from homology"/>
<feature type="compositionally biased region" description="Polar residues" evidence="7">
    <location>
        <begin position="571"/>
        <end position="581"/>
    </location>
</feature>
<dbReference type="Pfam" id="PF11203">
    <property type="entry name" value="EccE"/>
    <property type="match status" value="1"/>
</dbReference>
<evidence type="ECO:0000256" key="5">
    <source>
        <dbReference type="ARBA" id="ARBA00022989"/>
    </source>
</evidence>
<evidence type="ECO:0000256" key="8">
    <source>
        <dbReference type="SAM" id="Phobius"/>
    </source>
</evidence>
<dbReference type="RefSeq" id="WP_067527761.1">
    <property type="nucleotide sequence ID" value="NZ_JABELX010000009.1"/>
</dbReference>
<evidence type="ECO:0000256" key="1">
    <source>
        <dbReference type="ARBA" id="ARBA00004236"/>
    </source>
</evidence>
<evidence type="ECO:0000259" key="9">
    <source>
        <dbReference type="Pfam" id="PF11203"/>
    </source>
</evidence>
<keyword evidence="6 8" id="KW-0472">Membrane</keyword>
<keyword evidence="4 8" id="KW-0812">Transmembrane</keyword>
<evidence type="ECO:0000313" key="10">
    <source>
        <dbReference type="EMBL" id="NNH73226.1"/>
    </source>
</evidence>
<keyword evidence="11" id="KW-1185">Reference proteome</keyword>
<evidence type="ECO:0000256" key="7">
    <source>
        <dbReference type="SAM" id="MobiDB-lite"/>
    </source>
</evidence>
<comment type="caution">
    <text evidence="10">The sequence shown here is derived from an EMBL/GenBank/DDBJ whole genome shotgun (WGS) entry which is preliminary data.</text>
</comment>
<evidence type="ECO:0000256" key="2">
    <source>
        <dbReference type="ARBA" id="ARBA00007759"/>
    </source>
</evidence>
<organism evidence="10 11">
    <name type="scientific">Nocardia uniformis</name>
    <dbReference type="NCBI Taxonomy" id="53432"/>
    <lineage>
        <taxon>Bacteria</taxon>
        <taxon>Bacillati</taxon>
        <taxon>Actinomycetota</taxon>
        <taxon>Actinomycetes</taxon>
        <taxon>Mycobacteriales</taxon>
        <taxon>Nocardiaceae</taxon>
        <taxon>Nocardia</taxon>
    </lineage>
</organism>
<name>A0A849C681_9NOCA</name>
<reference evidence="10 11" key="1">
    <citation type="submission" date="2020-05" db="EMBL/GenBank/DDBJ databases">
        <title>MicrobeNet Type strains.</title>
        <authorList>
            <person name="Nicholson A.C."/>
        </authorList>
    </citation>
    <scope>NUCLEOTIDE SEQUENCE [LARGE SCALE GENOMIC DNA]</scope>
    <source>
        <strain evidence="10 11">JCM 3224</strain>
    </source>
</reference>
<evidence type="ECO:0000256" key="6">
    <source>
        <dbReference type="ARBA" id="ARBA00023136"/>
    </source>
</evidence>
<dbReference type="GO" id="GO:0005886">
    <property type="term" value="C:plasma membrane"/>
    <property type="evidence" value="ECO:0007669"/>
    <property type="project" value="UniProtKB-SubCell"/>
</dbReference>
<gene>
    <name evidence="10" type="primary">eccE</name>
    <name evidence="10" type="ORF">HLB23_25780</name>
</gene>
<dbReference type="EMBL" id="JABELX010000009">
    <property type="protein sequence ID" value="NNH73226.1"/>
    <property type="molecule type" value="Genomic_DNA"/>
</dbReference>